<evidence type="ECO:0000313" key="9">
    <source>
        <dbReference type="Ensembl" id="ENSSLUP00000060964.1"/>
    </source>
</evidence>
<keyword evidence="5 7" id="KW-0505">Motor protein</keyword>
<evidence type="ECO:0000256" key="2">
    <source>
        <dbReference type="ARBA" id="ARBA00022741"/>
    </source>
</evidence>
<dbReference type="Gene3D" id="3.40.850.10">
    <property type="entry name" value="Kinesin motor domain"/>
    <property type="match status" value="1"/>
</dbReference>
<dbReference type="Proteomes" id="UP000694568">
    <property type="component" value="Unplaced"/>
</dbReference>
<dbReference type="GO" id="GO:0005524">
    <property type="term" value="F:ATP binding"/>
    <property type="evidence" value="ECO:0007669"/>
    <property type="project" value="UniProtKB-UniRule"/>
</dbReference>
<dbReference type="GO" id="GO:0030048">
    <property type="term" value="P:actin filament-based movement"/>
    <property type="evidence" value="ECO:0007669"/>
    <property type="project" value="TreeGrafter"/>
</dbReference>
<reference evidence="9" key="1">
    <citation type="submission" date="2025-08" db="UniProtKB">
        <authorList>
            <consortium name="Ensembl"/>
        </authorList>
    </citation>
    <scope>IDENTIFICATION</scope>
</reference>
<feature type="domain" description="Myosin motor" evidence="8">
    <location>
        <begin position="9"/>
        <end position="209"/>
    </location>
</feature>
<evidence type="ECO:0000256" key="5">
    <source>
        <dbReference type="ARBA" id="ARBA00023175"/>
    </source>
</evidence>
<dbReference type="FunFam" id="3.40.850.10:FF:000101">
    <property type="entry name" value="Slow myosin heavy chain 2"/>
    <property type="match status" value="1"/>
</dbReference>
<dbReference type="GO" id="GO:0016459">
    <property type="term" value="C:myosin complex"/>
    <property type="evidence" value="ECO:0007669"/>
    <property type="project" value="UniProtKB-KW"/>
</dbReference>
<keyword evidence="6 7" id="KW-0009">Actin-binding</keyword>
<dbReference type="InterPro" id="IPR001609">
    <property type="entry name" value="Myosin_head_motor_dom-like"/>
</dbReference>
<evidence type="ECO:0000259" key="8">
    <source>
        <dbReference type="PROSITE" id="PS51456"/>
    </source>
</evidence>
<comment type="similarity">
    <text evidence="1 7">Belongs to the TRAFAC class myosin-kinesin ATPase superfamily. Myosin family.</text>
</comment>
<dbReference type="InterPro" id="IPR036961">
    <property type="entry name" value="Kinesin_motor_dom_sf"/>
</dbReference>
<dbReference type="GO" id="GO:0051015">
    <property type="term" value="F:actin filament binding"/>
    <property type="evidence" value="ECO:0007669"/>
    <property type="project" value="TreeGrafter"/>
</dbReference>
<dbReference type="Ensembl" id="ENSSLUT00000062680.1">
    <property type="protein sequence ID" value="ENSSLUP00000060964.1"/>
    <property type="gene ID" value="ENSSLUG00000025965.1"/>
</dbReference>
<evidence type="ECO:0000256" key="4">
    <source>
        <dbReference type="ARBA" id="ARBA00023123"/>
    </source>
</evidence>
<dbReference type="PRINTS" id="PR00193">
    <property type="entry name" value="MYOSINHEAVY"/>
</dbReference>
<dbReference type="GO" id="GO:0005886">
    <property type="term" value="C:plasma membrane"/>
    <property type="evidence" value="ECO:0007669"/>
    <property type="project" value="TreeGrafter"/>
</dbReference>
<reference evidence="9" key="2">
    <citation type="submission" date="2025-09" db="UniProtKB">
        <authorList>
            <consortium name="Ensembl"/>
        </authorList>
    </citation>
    <scope>IDENTIFICATION</scope>
</reference>
<keyword evidence="3 7" id="KW-0067">ATP-binding</keyword>
<dbReference type="AlphaFoldDB" id="A0A8D0AY31"/>
<evidence type="ECO:0000256" key="1">
    <source>
        <dbReference type="ARBA" id="ARBA00008314"/>
    </source>
</evidence>
<keyword evidence="2 7" id="KW-0547">Nucleotide-binding</keyword>
<evidence type="ECO:0000256" key="3">
    <source>
        <dbReference type="ARBA" id="ARBA00022840"/>
    </source>
</evidence>
<dbReference type="SMART" id="SM00242">
    <property type="entry name" value="MYSc"/>
    <property type="match status" value="1"/>
</dbReference>
<keyword evidence="4 7" id="KW-0518">Myosin</keyword>
<gene>
    <name evidence="9" type="primary">myo1ha</name>
</gene>
<keyword evidence="10" id="KW-1185">Reference proteome</keyword>
<dbReference type="PROSITE" id="PS51456">
    <property type="entry name" value="MYOSIN_MOTOR"/>
    <property type="match status" value="1"/>
</dbReference>
<comment type="caution">
    <text evidence="7">Lacks conserved residue(s) required for the propagation of feature annotation.</text>
</comment>
<evidence type="ECO:0000256" key="7">
    <source>
        <dbReference type="PROSITE-ProRule" id="PRU00782"/>
    </source>
</evidence>
<evidence type="ECO:0000256" key="6">
    <source>
        <dbReference type="ARBA" id="ARBA00023203"/>
    </source>
</evidence>
<proteinExistence type="inferred from homology"/>
<dbReference type="GeneTree" id="ENSGT00940000156430"/>
<evidence type="ECO:0000313" key="10">
    <source>
        <dbReference type="Proteomes" id="UP000694568"/>
    </source>
</evidence>
<feature type="binding site" evidence="7">
    <location>
        <begin position="102"/>
        <end position="109"/>
    </location>
    <ligand>
        <name>ATP</name>
        <dbReference type="ChEBI" id="CHEBI:30616"/>
    </ligand>
</feature>
<dbReference type="Pfam" id="PF00063">
    <property type="entry name" value="Myosin_head"/>
    <property type="match status" value="1"/>
</dbReference>
<dbReference type="GO" id="GO:0006897">
    <property type="term" value="P:endocytosis"/>
    <property type="evidence" value="ECO:0007669"/>
    <property type="project" value="TreeGrafter"/>
</dbReference>
<protein>
    <submittedName>
        <fullName evidence="9">Myosin IH</fullName>
    </submittedName>
</protein>
<dbReference type="GO" id="GO:0005737">
    <property type="term" value="C:cytoplasm"/>
    <property type="evidence" value="ECO:0007669"/>
    <property type="project" value="TreeGrafter"/>
</dbReference>
<dbReference type="PANTHER" id="PTHR13140:SF852">
    <property type="entry name" value="UNCONVENTIONAL MYOSIN-IH ISOFORM X1"/>
    <property type="match status" value="1"/>
</dbReference>
<organism evidence="9 10">
    <name type="scientific">Sander lucioperca</name>
    <name type="common">Pike-perch</name>
    <name type="synonym">Perca lucioperca</name>
    <dbReference type="NCBI Taxonomy" id="283035"/>
    <lineage>
        <taxon>Eukaryota</taxon>
        <taxon>Metazoa</taxon>
        <taxon>Chordata</taxon>
        <taxon>Craniata</taxon>
        <taxon>Vertebrata</taxon>
        <taxon>Euteleostomi</taxon>
        <taxon>Actinopterygii</taxon>
        <taxon>Neopterygii</taxon>
        <taxon>Teleostei</taxon>
        <taxon>Neoteleostei</taxon>
        <taxon>Acanthomorphata</taxon>
        <taxon>Eupercaria</taxon>
        <taxon>Perciformes</taxon>
        <taxon>Percoidei</taxon>
        <taxon>Percidae</taxon>
        <taxon>Luciopercinae</taxon>
        <taxon>Sander</taxon>
    </lineage>
</organism>
<dbReference type="PANTHER" id="PTHR13140">
    <property type="entry name" value="MYOSIN"/>
    <property type="match status" value="1"/>
</dbReference>
<name>A0A8D0AY31_SANLU</name>
<dbReference type="GO" id="GO:0000146">
    <property type="term" value="F:microfilament motor activity"/>
    <property type="evidence" value="ECO:0007669"/>
    <property type="project" value="TreeGrafter"/>
</dbReference>
<dbReference type="InterPro" id="IPR027417">
    <property type="entry name" value="P-loop_NTPase"/>
</dbReference>
<accession>A0A8D0AY31</accession>
<sequence>KYMAENSEYHYYDFVLLDETTEAAFLSNLKKRFSKDLIYTYIGTLLVSVNPYKELDIYNMKQMDLYMGVNFFELPPHIYALADNAYHTMLTEFNNHFILISGESGAGKTEASKKILQYYAVSCPSTTLLNTVRDKMLMSNPVLEAFGNAKTLKNYNSSRFGKYMDIQFDSQFCIALQSFILCSTCLGPLQAFSTWGMFSLTPTVKAMPS</sequence>
<dbReference type="SUPFAM" id="SSF52540">
    <property type="entry name" value="P-loop containing nucleoside triphosphate hydrolases"/>
    <property type="match status" value="1"/>
</dbReference>
<dbReference type="GO" id="GO:0005902">
    <property type="term" value="C:microvillus"/>
    <property type="evidence" value="ECO:0007669"/>
    <property type="project" value="TreeGrafter"/>
</dbReference>
<dbReference type="GO" id="GO:0007015">
    <property type="term" value="P:actin filament organization"/>
    <property type="evidence" value="ECO:0007669"/>
    <property type="project" value="TreeGrafter"/>
</dbReference>